<feature type="chain" id="PRO_5012456033" evidence="6">
    <location>
        <begin position="22"/>
        <end position="259"/>
    </location>
</feature>
<dbReference type="GO" id="GO:0009279">
    <property type="term" value="C:cell outer membrane"/>
    <property type="evidence" value="ECO:0007669"/>
    <property type="project" value="UniProtKB-SubCell"/>
</dbReference>
<dbReference type="AlphaFoldDB" id="A0A1N7MEA9"/>
<comment type="similarity">
    <text evidence="2">Belongs to the MipA/OmpV family.</text>
</comment>
<sequence>MKTLTSVAVCAAVLSATMASAQSQASPGDPALSFTLRGGVSSGPAYFGSEDYEYGPDLGFRFHSINIGPLAFGDPDPQAPKRGLGLGGSFRYIGLRDASEHDLLTGLDDIDPAYELGLGLSYATQNFSAFADLRQGFGGHQGVVGEMGADVILRASDAVTLTMGPRALFGDAEFADTYFGVSGSEASALNPAYDADGGLVSVGAEFVMTYQINEDWGIETGLTWDRYMNDAADSPIVENGRRDDLGARVGLTRNFQLGF</sequence>
<proteinExistence type="inferred from homology"/>
<evidence type="ECO:0000256" key="4">
    <source>
        <dbReference type="ARBA" id="ARBA00023136"/>
    </source>
</evidence>
<dbReference type="EMBL" id="FTOQ01000004">
    <property type="protein sequence ID" value="SIS84339.1"/>
    <property type="molecule type" value="Genomic_DNA"/>
</dbReference>
<protein>
    <submittedName>
        <fullName evidence="7">Outer membrane protein</fullName>
    </submittedName>
</protein>
<dbReference type="Proteomes" id="UP000186684">
    <property type="component" value="Unassembled WGS sequence"/>
</dbReference>
<organism evidence="7 8">
    <name type="scientific">Roseivivax lentus</name>
    <dbReference type="NCBI Taxonomy" id="633194"/>
    <lineage>
        <taxon>Bacteria</taxon>
        <taxon>Pseudomonadati</taxon>
        <taxon>Pseudomonadota</taxon>
        <taxon>Alphaproteobacteria</taxon>
        <taxon>Rhodobacterales</taxon>
        <taxon>Roseobacteraceae</taxon>
        <taxon>Roseivivax</taxon>
    </lineage>
</organism>
<evidence type="ECO:0000313" key="7">
    <source>
        <dbReference type="EMBL" id="SIS84339.1"/>
    </source>
</evidence>
<evidence type="ECO:0000313" key="8">
    <source>
        <dbReference type="Proteomes" id="UP000186684"/>
    </source>
</evidence>
<dbReference type="RefSeq" id="WP_076447676.1">
    <property type="nucleotide sequence ID" value="NZ_FTOQ01000004.1"/>
</dbReference>
<dbReference type="STRING" id="633194.SAMN05421759_104238"/>
<dbReference type="OrthoDB" id="5462484at2"/>
<gene>
    <name evidence="7" type="ORF">SAMN05421759_104238</name>
</gene>
<keyword evidence="4" id="KW-0472">Membrane</keyword>
<evidence type="ECO:0000256" key="6">
    <source>
        <dbReference type="SAM" id="SignalP"/>
    </source>
</evidence>
<keyword evidence="5" id="KW-0998">Cell outer membrane</keyword>
<dbReference type="Pfam" id="PF06629">
    <property type="entry name" value="MipA"/>
    <property type="match status" value="1"/>
</dbReference>
<dbReference type="PANTHER" id="PTHR38776">
    <property type="entry name" value="MLTA-INTERACTING PROTEIN-RELATED"/>
    <property type="match status" value="1"/>
</dbReference>
<evidence type="ECO:0000256" key="2">
    <source>
        <dbReference type="ARBA" id="ARBA00005722"/>
    </source>
</evidence>
<evidence type="ECO:0000256" key="5">
    <source>
        <dbReference type="ARBA" id="ARBA00023237"/>
    </source>
</evidence>
<keyword evidence="3 6" id="KW-0732">Signal</keyword>
<keyword evidence="8" id="KW-1185">Reference proteome</keyword>
<name>A0A1N7MEA9_9RHOB</name>
<feature type="signal peptide" evidence="6">
    <location>
        <begin position="1"/>
        <end position="21"/>
    </location>
</feature>
<accession>A0A1N7MEA9</accession>
<evidence type="ECO:0000256" key="3">
    <source>
        <dbReference type="ARBA" id="ARBA00022729"/>
    </source>
</evidence>
<evidence type="ECO:0000256" key="1">
    <source>
        <dbReference type="ARBA" id="ARBA00004442"/>
    </source>
</evidence>
<dbReference type="PANTHER" id="PTHR38776:SF1">
    <property type="entry name" value="MLTA-INTERACTING PROTEIN-RELATED"/>
    <property type="match status" value="1"/>
</dbReference>
<dbReference type="InterPro" id="IPR010583">
    <property type="entry name" value="MipA"/>
</dbReference>
<comment type="subcellular location">
    <subcellularLocation>
        <location evidence="1">Cell outer membrane</location>
    </subcellularLocation>
</comment>
<reference evidence="8" key="1">
    <citation type="submission" date="2017-01" db="EMBL/GenBank/DDBJ databases">
        <authorList>
            <person name="Varghese N."/>
            <person name="Submissions S."/>
        </authorList>
    </citation>
    <scope>NUCLEOTIDE SEQUENCE [LARGE SCALE GENOMIC DNA]</scope>
    <source>
        <strain evidence="8">DSM 29430</strain>
    </source>
</reference>